<dbReference type="Gene3D" id="3.10.310.70">
    <property type="match status" value="1"/>
</dbReference>
<dbReference type="PANTHER" id="PTHR22642">
    <property type="entry name" value="IMIDAZOLONEPROPIONASE"/>
    <property type="match status" value="1"/>
</dbReference>
<accession>A0A0C6NZI4</accession>
<dbReference type="KEGG" id="bbh:BN112_0157"/>
<organism evidence="2 3">
    <name type="scientific">Bordetella bronchiseptica 253</name>
    <dbReference type="NCBI Taxonomy" id="568707"/>
    <lineage>
        <taxon>Bacteria</taxon>
        <taxon>Pseudomonadati</taxon>
        <taxon>Pseudomonadota</taxon>
        <taxon>Betaproteobacteria</taxon>
        <taxon>Burkholderiales</taxon>
        <taxon>Alcaligenaceae</taxon>
        <taxon>Bordetella</taxon>
    </lineage>
</organism>
<gene>
    <name evidence="2" type="ORF">BN112_0157</name>
</gene>
<name>A0A0C6NZI4_BORBO</name>
<dbReference type="InterPro" id="IPR011059">
    <property type="entry name" value="Metal-dep_hydrolase_composite"/>
</dbReference>
<dbReference type="SUPFAM" id="SSF51556">
    <property type="entry name" value="Metallo-dependent hydrolases"/>
    <property type="match status" value="1"/>
</dbReference>
<dbReference type="SUPFAM" id="SSF51338">
    <property type="entry name" value="Composite domain of metallo-dependent hydrolases"/>
    <property type="match status" value="1"/>
</dbReference>
<dbReference type="GO" id="GO:0016810">
    <property type="term" value="F:hydrolase activity, acting on carbon-nitrogen (but not peptide) bonds"/>
    <property type="evidence" value="ECO:0007669"/>
    <property type="project" value="InterPro"/>
</dbReference>
<dbReference type="InterPro" id="IPR032466">
    <property type="entry name" value="Metal_Hydrolase"/>
</dbReference>
<feature type="domain" description="Amidohydrolase 3" evidence="1">
    <location>
        <begin position="57"/>
        <end position="519"/>
    </location>
</feature>
<proteinExistence type="predicted"/>
<evidence type="ECO:0000313" key="2">
    <source>
        <dbReference type="EMBL" id="CCJ52075.1"/>
    </source>
</evidence>
<dbReference type="CDD" id="cd01300">
    <property type="entry name" value="YtcJ_like"/>
    <property type="match status" value="1"/>
</dbReference>
<dbReference type="PANTHER" id="PTHR22642:SF22">
    <property type="entry name" value="EXOENZYMES REGULATORY PROTEIN AEPA"/>
    <property type="match status" value="1"/>
</dbReference>
<dbReference type="Gene3D" id="3.20.20.140">
    <property type="entry name" value="Metal-dependent hydrolases"/>
    <property type="match status" value="1"/>
</dbReference>
<dbReference type="RefSeq" id="WP_015063660.1">
    <property type="nucleotide sequence ID" value="NC_019382.1"/>
</dbReference>
<dbReference type="AlphaFoldDB" id="A0A0C6NZI4"/>
<dbReference type="Gene3D" id="2.30.40.10">
    <property type="entry name" value="Urease, subunit C, domain 1"/>
    <property type="match status" value="1"/>
</dbReference>
<dbReference type="EMBL" id="HE965806">
    <property type="protein sequence ID" value="CCJ52075.1"/>
    <property type="molecule type" value="Genomic_DNA"/>
</dbReference>
<reference evidence="2 3" key="1">
    <citation type="journal article" date="2012" name="BMC Genomics">
        <title>Comparative genomics of the classical Bordetella subspecies: the evolution and exchange of virulence-associated diversity amongst closely related pathogens.</title>
        <authorList>
            <person name="Park J."/>
            <person name="Zhang Y."/>
            <person name="Buboltz A.M."/>
            <person name="Zhang X."/>
            <person name="Schuster S.C."/>
            <person name="Ahuja U."/>
            <person name="Liu M."/>
            <person name="Miller J.F."/>
            <person name="Sebaihia M."/>
            <person name="Bentley S.D."/>
            <person name="Parkhill J."/>
            <person name="Harvill E.T."/>
        </authorList>
    </citation>
    <scope>NUCLEOTIDE SEQUENCE [LARGE SCALE GENOMIC DNA]</scope>
    <source>
        <strain evidence="2 3">253</strain>
    </source>
</reference>
<dbReference type="OrthoDB" id="9031471at2"/>
<dbReference type="InterPro" id="IPR033932">
    <property type="entry name" value="YtcJ-like"/>
</dbReference>
<dbReference type="Proteomes" id="UP000007564">
    <property type="component" value="Chromosome"/>
</dbReference>
<sequence length="524" mass="57218">MNPTTLADVDTVIINANILTLDRDCPHAQAIAFAAGRILALGTTQELSPLAGRAATVVDARGSTLLPGFIDSHSHLMFGGVVAQALDLTEAACLSDLLDMVRSRAQSTPEGAWIRGYGVAAGRLKEKRYPTRQELDQVSGGRPVWLAEDSFHASLVNSKAFQMLEIPLSTPGVELAADGSPTGAFLNDAANVPARQRVFGFISDDEARQMLQHVTQLGATRGVTTVHAFEGSRMSADRDIELLMRFRHELPIHVVPYYETFDVGRAMQLGVSGVGGCGRNCLDGMPNIQTAAMVDPYCCSEERGSLFQESIKLHNFVIAAFERGMQVGMHAMGDAAIEQLLATYERAIEETGRTDLRPRIEHFHVPSRDHVRRAADLGVGLAVQPIFTHLWGGRDGIFFERLGERRYKRIDTYREILDSGAIASCGADLPVHPADPLRWIQLLVDNQIDRDQSVSMTEAIRMCTYNGAWLGFQESETGTLAVSKAADAVMLGRDPHQCMPHEIAAIPILKTYVGGKLVFESSRP</sequence>
<evidence type="ECO:0000313" key="3">
    <source>
        <dbReference type="Proteomes" id="UP000007564"/>
    </source>
</evidence>
<dbReference type="HOGENOM" id="CLU_009942_3_1_4"/>
<evidence type="ECO:0000259" key="1">
    <source>
        <dbReference type="Pfam" id="PF07969"/>
    </source>
</evidence>
<protein>
    <recommendedName>
        <fullName evidence="1">Amidohydrolase 3 domain-containing protein</fullName>
    </recommendedName>
</protein>
<dbReference type="Pfam" id="PF07969">
    <property type="entry name" value="Amidohydro_3"/>
    <property type="match status" value="1"/>
</dbReference>
<dbReference type="InterPro" id="IPR013108">
    <property type="entry name" value="Amidohydro_3"/>
</dbReference>